<dbReference type="OrthoDB" id="4054781at2759"/>
<evidence type="ECO:0000256" key="1">
    <source>
        <dbReference type="SAM" id="MobiDB-lite"/>
    </source>
</evidence>
<dbReference type="AlphaFoldDB" id="A0A4U0X7J0"/>
<feature type="compositionally biased region" description="Acidic residues" evidence="1">
    <location>
        <begin position="204"/>
        <end position="218"/>
    </location>
</feature>
<name>A0A4U0X7J0_9PEZI</name>
<reference evidence="2 3" key="1">
    <citation type="submission" date="2017-03" db="EMBL/GenBank/DDBJ databases">
        <title>Genomes of endolithic fungi from Antarctica.</title>
        <authorList>
            <person name="Coleine C."/>
            <person name="Masonjones S."/>
            <person name="Stajich J.E."/>
        </authorList>
    </citation>
    <scope>NUCLEOTIDE SEQUENCE [LARGE SCALE GENOMIC DNA]</scope>
    <source>
        <strain evidence="2 3">CCFEE 5187</strain>
    </source>
</reference>
<evidence type="ECO:0000313" key="3">
    <source>
        <dbReference type="Proteomes" id="UP000308768"/>
    </source>
</evidence>
<feature type="compositionally biased region" description="Basic residues" evidence="1">
    <location>
        <begin position="187"/>
        <end position="199"/>
    </location>
</feature>
<protein>
    <submittedName>
        <fullName evidence="2">Uncharacterized protein</fullName>
    </submittedName>
</protein>
<comment type="caution">
    <text evidence="2">The sequence shown here is derived from an EMBL/GenBank/DDBJ whole genome shotgun (WGS) entry which is preliminary data.</text>
</comment>
<accession>A0A4U0X7J0</accession>
<dbReference type="EMBL" id="NAJN01000495">
    <property type="protein sequence ID" value="TKA72492.1"/>
    <property type="molecule type" value="Genomic_DNA"/>
</dbReference>
<dbReference type="STRING" id="331657.A0A4U0X7J0"/>
<proteinExistence type="predicted"/>
<evidence type="ECO:0000313" key="2">
    <source>
        <dbReference type="EMBL" id="TKA72492.1"/>
    </source>
</evidence>
<feature type="region of interest" description="Disordered" evidence="1">
    <location>
        <begin position="187"/>
        <end position="246"/>
    </location>
</feature>
<organism evidence="2 3">
    <name type="scientific">Cryomyces minteri</name>
    <dbReference type="NCBI Taxonomy" id="331657"/>
    <lineage>
        <taxon>Eukaryota</taxon>
        <taxon>Fungi</taxon>
        <taxon>Dikarya</taxon>
        <taxon>Ascomycota</taxon>
        <taxon>Pezizomycotina</taxon>
        <taxon>Dothideomycetes</taxon>
        <taxon>Dothideomycetes incertae sedis</taxon>
        <taxon>Cryomyces</taxon>
    </lineage>
</organism>
<dbReference type="Proteomes" id="UP000308768">
    <property type="component" value="Unassembled WGS sequence"/>
</dbReference>
<sequence length="246" mass="27490">MSYGEYFHSEFLSTVLNGTLVAVVVVESNAAFGDRSPLPETESTAGDGVQDDEQQSIIQLDGGGLYSLSQIQAQLSEMNPAQTVSHVADQVDTPPIVLRTEKENLPYIPCGSSGYTQPLDPRYSHTIGMALVRSIDISTQTLLLLTPISKETINGLYPDCQVVLVRGRFDTPGWSYTEELCLRQHEKMRRGRRRRRRMKKDVEDVGESEEDEEEEEDSIPWVSQSKTGTNPAGGQVWRSSHFNPRK</sequence>
<gene>
    <name evidence="2" type="ORF">B0A49_05839</name>
</gene>
<feature type="compositionally biased region" description="Polar residues" evidence="1">
    <location>
        <begin position="221"/>
        <end position="246"/>
    </location>
</feature>
<keyword evidence="3" id="KW-1185">Reference proteome</keyword>